<reference evidence="1 2" key="1">
    <citation type="submission" date="2018-12" db="EMBL/GenBank/DDBJ databases">
        <title>Food and Water Safety Consortium.</title>
        <authorList>
            <person name="Tyson S."/>
            <person name="Peterson C.-L."/>
            <person name="Olson A."/>
            <person name="Tyler S."/>
            <person name="Cabral J."/>
            <person name="Lynch T."/>
            <person name="Knox N."/>
            <person name="Van Domselaar G."/>
            <person name="Graham M."/>
        </authorList>
    </citation>
    <scope>NUCLEOTIDE SEQUENCE [LARGE SCALE GENOMIC DNA]</scope>
    <source>
        <strain evidence="1 2">FWSEC0118</strain>
    </source>
</reference>
<name>A0A0L7AH90_ECOLX</name>
<dbReference type="Proteomes" id="UP000309937">
    <property type="component" value="Unassembled WGS sequence"/>
</dbReference>
<comment type="caution">
    <text evidence="1">The sequence shown here is derived from an EMBL/GenBank/DDBJ whole genome shotgun (WGS) entry which is preliminary data.</text>
</comment>
<evidence type="ECO:0000313" key="1">
    <source>
        <dbReference type="EMBL" id="TJQ07971.1"/>
    </source>
</evidence>
<accession>A0A0L7AH90</accession>
<evidence type="ECO:0000313" key="2">
    <source>
        <dbReference type="Proteomes" id="UP000309937"/>
    </source>
</evidence>
<dbReference type="AlphaFoldDB" id="A0A0L7AH90"/>
<dbReference type="RefSeq" id="WP_000867650.1">
    <property type="nucleotide sequence ID" value="NZ_CP169309.1"/>
</dbReference>
<sequence>MKVNLLVLLFCLVPCCLLAKQQTTVGCFSAGKTNLKFVEISSGDIFLGYVIYEKSSKFIPLAFINKLEVTFDDRPSEFSYAWSEVVNGKINGLYVVSTQGARFNLFHYKSISGKTTEFEENIEAYNDDGTDCKWTG</sequence>
<protein>
    <submittedName>
        <fullName evidence="1">Uncharacterized protein</fullName>
    </submittedName>
</protein>
<organism evidence="1 2">
    <name type="scientific">Escherichia coli</name>
    <dbReference type="NCBI Taxonomy" id="562"/>
    <lineage>
        <taxon>Bacteria</taxon>
        <taxon>Pseudomonadati</taxon>
        <taxon>Pseudomonadota</taxon>
        <taxon>Gammaproteobacteria</taxon>
        <taxon>Enterobacterales</taxon>
        <taxon>Enterobacteriaceae</taxon>
        <taxon>Escherichia</taxon>
    </lineage>
</organism>
<dbReference type="EMBL" id="RRGJ01000070">
    <property type="protein sequence ID" value="TJQ07971.1"/>
    <property type="molecule type" value="Genomic_DNA"/>
</dbReference>
<gene>
    <name evidence="1" type="ORF">C9Z68_24305</name>
</gene>
<proteinExistence type="predicted"/>